<dbReference type="InterPro" id="IPR036890">
    <property type="entry name" value="HATPase_C_sf"/>
</dbReference>
<dbReference type="Pfam" id="PF02518">
    <property type="entry name" value="HATPase_c"/>
    <property type="match status" value="1"/>
</dbReference>
<evidence type="ECO:0000256" key="2">
    <source>
        <dbReference type="ARBA" id="ARBA00022777"/>
    </source>
</evidence>
<sequence>MQGYNSLLDFSRHILAIASTLDQVEVSRALVESACELTGAQFGAVSVLDSHGDTIQFIHRGAPQGSVIEHPPITHGVFNDIPHDSYLIINDIDGYAESALPRDHPAMKNFLGVAITVNEQVWGRLYLSDKSSDFTEGDGEVAQLLARAAAISVVNSQLYDDSQNRARWLSASHRIVSSLLEGSDEEEALETIAHEMRIAAQADVAMMILPSIQDQWVSEIVDCDDPAVAHRLLGLNFPKEGRARTVLRDEGGVVVDSMQRLRTVRVEELRAFGSALYAPLTSQGIGRGVILLLRFPGGLEFNLHDLTMAENVAKQATIAIELAEARHAQAMAAELDERSRISRDLHDLAIQQLFASGMHVTAVRGEMEQRGLDDTVLDALDDAISAIDESVKQIRAIVHSLRDEGSVQAVVARLQHETSVARRSLGFAPSLLVTWNGKDIDESDYHLVDDAIGADIADDVVAVVREGLSNAARHAKASSAIVRADATPEEISIEVIDDGTGIQQTLSRRSGLANLAARARRHHGTFQILPRDDGQSGTKLTWKVKLR</sequence>
<protein>
    <submittedName>
        <fullName evidence="5">Redox sensor histidine kinase response regulator devS</fullName>
        <ecNumber evidence="5">2.7.13.3</ecNumber>
    </submittedName>
</protein>
<dbReference type="Pfam" id="PF01590">
    <property type="entry name" value="GAF"/>
    <property type="match status" value="1"/>
</dbReference>
<evidence type="ECO:0000259" key="4">
    <source>
        <dbReference type="SMART" id="SM00065"/>
    </source>
</evidence>
<dbReference type="EMBL" id="LR134476">
    <property type="protein sequence ID" value="VEI14040.1"/>
    <property type="molecule type" value="Genomic_DNA"/>
</dbReference>
<evidence type="ECO:0000313" key="5">
    <source>
        <dbReference type="EMBL" id="VEI14040.1"/>
    </source>
</evidence>
<reference evidence="5 6" key="1">
    <citation type="submission" date="2018-12" db="EMBL/GenBank/DDBJ databases">
        <authorList>
            <consortium name="Pathogen Informatics"/>
        </authorList>
    </citation>
    <scope>NUCLEOTIDE SEQUENCE [LARGE SCALE GENOMIC DNA]</scope>
    <source>
        <strain evidence="5 6">NCTC13354</strain>
    </source>
</reference>
<keyword evidence="2 5" id="KW-0418">Kinase</keyword>
<feature type="domain" description="GAF" evidence="4">
    <location>
        <begin position="22"/>
        <end position="163"/>
    </location>
</feature>
<keyword evidence="6" id="KW-1185">Reference proteome</keyword>
<gene>
    <name evidence="5" type="primary">devS</name>
    <name evidence="5" type="ORF">NCTC13354_01771</name>
</gene>
<keyword evidence="3" id="KW-0902">Two-component regulatory system</keyword>
<dbReference type="Pfam" id="PF07730">
    <property type="entry name" value="HisKA_3"/>
    <property type="match status" value="1"/>
</dbReference>
<dbReference type="RefSeq" id="WP_126417081.1">
    <property type="nucleotide sequence ID" value="NZ_LR134476.1"/>
</dbReference>
<dbReference type="Gene3D" id="1.20.5.1930">
    <property type="match status" value="1"/>
</dbReference>
<dbReference type="Gene3D" id="3.30.565.10">
    <property type="entry name" value="Histidine kinase-like ATPase, C-terminal domain"/>
    <property type="match status" value="1"/>
</dbReference>
<dbReference type="PANTHER" id="PTHR24421">
    <property type="entry name" value="NITRATE/NITRITE SENSOR PROTEIN NARX-RELATED"/>
    <property type="match status" value="1"/>
</dbReference>
<dbReference type="CDD" id="cd16917">
    <property type="entry name" value="HATPase_UhpB-NarQ-NarX-like"/>
    <property type="match status" value="1"/>
</dbReference>
<dbReference type="OrthoDB" id="5241249at2"/>
<feature type="domain" description="GAF" evidence="4">
    <location>
        <begin position="184"/>
        <end position="330"/>
    </location>
</feature>
<dbReference type="InterPro" id="IPR011712">
    <property type="entry name" value="Sig_transdc_His_kin_sub3_dim/P"/>
</dbReference>
<dbReference type="PANTHER" id="PTHR24421:SF56">
    <property type="entry name" value="OXYGEN SENSOR HISTIDINE KINASE RESPONSE REGULATOR DOST"/>
    <property type="match status" value="1"/>
</dbReference>
<evidence type="ECO:0000313" key="6">
    <source>
        <dbReference type="Proteomes" id="UP000269542"/>
    </source>
</evidence>
<dbReference type="GO" id="GO:0000155">
    <property type="term" value="F:phosphorelay sensor kinase activity"/>
    <property type="evidence" value="ECO:0007669"/>
    <property type="project" value="InterPro"/>
</dbReference>
<dbReference type="SMART" id="SM00065">
    <property type="entry name" value="GAF"/>
    <property type="match status" value="2"/>
</dbReference>
<dbReference type="InterPro" id="IPR003594">
    <property type="entry name" value="HATPase_dom"/>
</dbReference>
<dbReference type="Proteomes" id="UP000269542">
    <property type="component" value="Chromosome"/>
</dbReference>
<evidence type="ECO:0000256" key="3">
    <source>
        <dbReference type="ARBA" id="ARBA00023012"/>
    </source>
</evidence>
<dbReference type="InterPro" id="IPR003018">
    <property type="entry name" value="GAF"/>
</dbReference>
<dbReference type="GO" id="GO:0016020">
    <property type="term" value="C:membrane"/>
    <property type="evidence" value="ECO:0007669"/>
    <property type="project" value="InterPro"/>
</dbReference>
<dbReference type="SUPFAM" id="SSF55781">
    <property type="entry name" value="GAF domain-like"/>
    <property type="match status" value="2"/>
</dbReference>
<keyword evidence="1 5" id="KW-0808">Transferase</keyword>
<dbReference type="SUPFAM" id="SSF55874">
    <property type="entry name" value="ATPase domain of HSP90 chaperone/DNA topoisomerase II/histidine kinase"/>
    <property type="match status" value="1"/>
</dbReference>
<dbReference type="InterPro" id="IPR050482">
    <property type="entry name" value="Sensor_HK_TwoCompSys"/>
</dbReference>
<evidence type="ECO:0000256" key="1">
    <source>
        <dbReference type="ARBA" id="ARBA00022679"/>
    </source>
</evidence>
<dbReference type="GO" id="GO:0046983">
    <property type="term" value="F:protein dimerization activity"/>
    <property type="evidence" value="ECO:0007669"/>
    <property type="project" value="InterPro"/>
</dbReference>
<dbReference type="Pfam" id="PF13185">
    <property type="entry name" value="GAF_2"/>
    <property type="match status" value="1"/>
</dbReference>
<name>A0A448PGJ5_9ACTO</name>
<dbReference type="InterPro" id="IPR029016">
    <property type="entry name" value="GAF-like_dom_sf"/>
</dbReference>
<dbReference type="EC" id="2.7.13.3" evidence="5"/>
<organism evidence="5 6">
    <name type="scientific">Trueperella bialowiezensis</name>
    <dbReference type="NCBI Taxonomy" id="312285"/>
    <lineage>
        <taxon>Bacteria</taxon>
        <taxon>Bacillati</taxon>
        <taxon>Actinomycetota</taxon>
        <taxon>Actinomycetes</taxon>
        <taxon>Actinomycetales</taxon>
        <taxon>Actinomycetaceae</taxon>
        <taxon>Trueperella</taxon>
    </lineage>
</organism>
<dbReference type="AlphaFoldDB" id="A0A448PGJ5"/>
<accession>A0A448PGJ5</accession>
<dbReference type="KEGG" id="tbw:NCTC13354_01771"/>
<proteinExistence type="predicted"/>
<dbReference type="Gene3D" id="3.30.450.40">
    <property type="match status" value="2"/>
</dbReference>